<reference evidence="4 5" key="1">
    <citation type="submission" date="2018-10" db="EMBL/GenBank/DDBJ databases">
        <title>Notoacmeibacter sp. M2BS9Y-3-1, whole genome shotgun sequence.</title>
        <authorList>
            <person name="Tuo L."/>
        </authorList>
    </citation>
    <scope>NUCLEOTIDE SEQUENCE [LARGE SCALE GENOMIC DNA]</scope>
    <source>
        <strain evidence="4 5">M2BS9Y-3-1</strain>
    </source>
</reference>
<evidence type="ECO:0000259" key="3">
    <source>
        <dbReference type="PROSITE" id="PS50110"/>
    </source>
</evidence>
<sequence length="131" mass="14294">MATATPPPSTCKKAVLIVEDEPLLLMEAADMVADAGYLPIETTNAKEALAVLRQRGDICILFTDINLAGSIDGLALAREVADRWPPIDVIVASGRHTIDDSSLPHRARFMPKPYLPSDFNRLLADFNHPVM</sequence>
<dbReference type="SMART" id="SM00448">
    <property type="entry name" value="REC"/>
    <property type="match status" value="1"/>
</dbReference>
<evidence type="ECO:0000313" key="4">
    <source>
        <dbReference type="EMBL" id="RLQ89243.1"/>
    </source>
</evidence>
<accession>A0A3L7JF13</accession>
<organism evidence="4 5">
    <name type="scientific">Notoacmeibacter ruber</name>
    <dbReference type="NCBI Taxonomy" id="2670375"/>
    <lineage>
        <taxon>Bacteria</taxon>
        <taxon>Pseudomonadati</taxon>
        <taxon>Pseudomonadota</taxon>
        <taxon>Alphaproteobacteria</taxon>
        <taxon>Hyphomicrobiales</taxon>
        <taxon>Notoacmeibacteraceae</taxon>
        <taxon>Notoacmeibacter</taxon>
    </lineage>
</organism>
<dbReference type="RefSeq" id="WP_121646210.1">
    <property type="nucleotide sequence ID" value="NZ_RCWN01000001.1"/>
</dbReference>
<dbReference type="InterPro" id="IPR001789">
    <property type="entry name" value="Sig_transdc_resp-reg_receiver"/>
</dbReference>
<dbReference type="EMBL" id="RCWN01000001">
    <property type="protein sequence ID" value="RLQ89243.1"/>
    <property type="molecule type" value="Genomic_DNA"/>
</dbReference>
<protein>
    <submittedName>
        <fullName evidence="4">Response regulator</fullName>
    </submittedName>
</protein>
<evidence type="ECO:0000313" key="5">
    <source>
        <dbReference type="Proteomes" id="UP000281094"/>
    </source>
</evidence>
<feature type="domain" description="Response regulatory" evidence="3">
    <location>
        <begin position="14"/>
        <end position="127"/>
    </location>
</feature>
<dbReference type="PANTHER" id="PTHR44591:SF21">
    <property type="entry name" value="TWO-COMPONENT RESPONSE REGULATOR"/>
    <property type="match status" value="1"/>
</dbReference>
<comment type="caution">
    <text evidence="4">The sequence shown here is derived from an EMBL/GenBank/DDBJ whole genome shotgun (WGS) entry which is preliminary data.</text>
</comment>
<name>A0A3L7JF13_9HYPH</name>
<proteinExistence type="predicted"/>
<dbReference type="Pfam" id="PF00072">
    <property type="entry name" value="Response_reg"/>
    <property type="match status" value="1"/>
</dbReference>
<dbReference type="GO" id="GO:0000160">
    <property type="term" value="P:phosphorelay signal transduction system"/>
    <property type="evidence" value="ECO:0007669"/>
    <property type="project" value="InterPro"/>
</dbReference>
<evidence type="ECO:0000256" key="1">
    <source>
        <dbReference type="ARBA" id="ARBA00022553"/>
    </source>
</evidence>
<dbReference type="Gene3D" id="3.40.50.2300">
    <property type="match status" value="1"/>
</dbReference>
<dbReference type="InterPro" id="IPR050595">
    <property type="entry name" value="Bact_response_regulator"/>
</dbReference>
<dbReference type="PANTHER" id="PTHR44591">
    <property type="entry name" value="STRESS RESPONSE REGULATOR PROTEIN 1"/>
    <property type="match status" value="1"/>
</dbReference>
<feature type="modified residue" description="4-aspartylphosphate" evidence="2">
    <location>
        <position position="64"/>
    </location>
</feature>
<dbReference type="AlphaFoldDB" id="A0A3L7JF13"/>
<keyword evidence="5" id="KW-1185">Reference proteome</keyword>
<gene>
    <name evidence="4" type="ORF">D8780_14325</name>
</gene>
<dbReference type="Proteomes" id="UP000281094">
    <property type="component" value="Unassembled WGS sequence"/>
</dbReference>
<keyword evidence="1 2" id="KW-0597">Phosphoprotein</keyword>
<dbReference type="InterPro" id="IPR011006">
    <property type="entry name" value="CheY-like_superfamily"/>
</dbReference>
<evidence type="ECO:0000256" key="2">
    <source>
        <dbReference type="PROSITE-ProRule" id="PRU00169"/>
    </source>
</evidence>
<dbReference type="SUPFAM" id="SSF52172">
    <property type="entry name" value="CheY-like"/>
    <property type="match status" value="1"/>
</dbReference>
<dbReference type="PROSITE" id="PS50110">
    <property type="entry name" value="RESPONSE_REGULATORY"/>
    <property type="match status" value="1"/>
</dbReference>